<dbReference type="OMA" id="IRVRIME"/>
<dbReference type="Gramene" id="ERM97522">
    <property type="protein sequence ID" value="ERM97522"/>
    <property type="gene ID" value="AMTR_s02929p00000180"/>
</dbReference>
<feature type="non-terminal residue" evidence="1">
    <location>
        <position position="53"/>
    </location>
</feature>
<protein>
    <submittedName>
        <fullName evidence="1">Uncharacterized protein</fullName>
    </submittedName>
</protein>
<dbReference type="Proteomes" id="UP000017836">
    <property type="component" value="Unassembled WGS sequence"/>
</dbReference>
<dbReference type="AlphaFoldDB" id="U5CV01"/>
<sequence length="53" mass="5731">VDRMPSGWPLGLESLNLRLRVMETFNIAADDPGSFNLGSVSFSSLSSSDLDTQ</sequence>
<reference evidence="2" key="1">
    <citation type="journal article" date="2013" name="Science">
        <title>The Amborella genome and the evolution of flowering plants.</title>
        <authorList>
            <consortium name="Amborella Genome Project"/>
        </authorList>
    </citation>
    <scope>NUCLEOTIDE SEQUENCE [LARGE SCALE GENOMIC DNA]</scope>
</reference>
<feature type="non-terminal residue" evidence="1">
    <location>
        <position position="1"/>
    </location>
</feature>
<dbReference type="EMBL" id="KI396254">
    <property type="protein sequence ID" value="ERM97522.1"/>
    <property type="molecule type" value="Genomic_DNA"/>
</dbReference>
<organism evidence="1 2">
    <name type="scientific">Amborella trichopoda</name>
    <dbReference type="NCBI Taxonomy" id="13333"/>
    <lineage>
        <taxon>Eukaryota</taxon>
        <taxon>Viridiplantae</taxon>
        <taxon>Streptophyta</taxon>
        <taxon>Embryophyta</taxon>
        <taxon>Tracheophyta</taxon>
        <taxon>Spermatophyta</taxon>
        <taxon>Magnoliopsida</taxon>
        <taxon>Amborellales</taxon>
        <taxon>Amborellaceae</taxon>
        <taxon>Amborella</taxon>
    </lineage>
</organism>
<gene>
    <name evidence="1" type="ORF">AMTR_s02929p00000180</name>
</gene>
<accession>U5CV01</accession>
<proteinExistence type="predicted"/>
<dbReference type="HOGENOM" id="CLU_3074815_0_0_1"/>
<keyword evidence="2" id="KW-1185">Reference proteome</keyword>
<evidence type="ECO:0000313" key="2">
    <source>
        <dbReference type="Proteomes" id="UP000017836"/>
    </source>
</evidence>
<evidence type="ECO:0000313" key="1">
    <source>
        <dbReference type="EMBL" id="ERM97522.1"/>
    </source>
</evidence>
<name>U5CV01_AMBTC</name>